<evidence type="ECO:0000256" key="3">
    <source>
        <dbReference type="SAM" id="MobiDB-lite"/>
    </source>
</evidence>
<sequence length="476" mass="50167">MRIQKKTSVRRRLAAALATGTALVLAGVGLTALPAAAASVDTGAYYVLVNRQSAKALEVRDFSTADGGIMQQWTRNDGNWQQFKFIDSGSGWYRLQNRHSGKVLDVWGWSTADGGEIRQYTDANAANQKFKLVDSEGGRVRLVNQNSGKAVTVTDRSTADGATITQLTEKNQYNQQWELVKVGSGSEPTSNPTTPPAGGLVGWASQNGGTSGGGSAAATTVTSSSALVSAASGAGAAVVRVSGTISCSGMLAIGSNKTILGASGAKIVGCGLNIKNAKNVIVRNLTFDDWDDDAINVETSTNVWIDRNTFFTGYDGSVDTKRASDYVTISWNHFDGQDKNSLVGHSDDNGSQDRGKLRVTYHHNWFDGTNQRNPRVRFGNPVHVFNNLYSSVGSYGVASTMEAGVLVEGNYFENTDDTFHLGEGSSPAGSLVARNNHFVGSSAGQTGGSVKSIPYAYSLDTASSVKSIVSSGAGAR</sequence>
<dbReference type="InterPro" id="IPR002022">
    <property type="entry name" value="Pec_lyase"/>
</dbReference>
<protein>
    <submittedName>
        <fullName evidence="7">Pectate lyase</fullName>
    </submittedName>
</protein>
<dbReference type="InterPro" id="IPR006311">
    <property type="entry name" value="TAT_signal"/>
</dbReference>
<dbReference type="Proteomes" id="UP001239626">
    <property type="component" value="Unassembled WGS sequence"/>
</dbReference>
<dbReference type="SMART" id="SM00458">
    <property type="entry name" value="RICIN"/>
    <property type="match status" value="1"/>
</dbReference>
<keyword evidence="4" id="KW-0732">Signal</keyword>
<dbReference type="Pfam" id="PF00544">
    <property type="entry name" value="Pectate_lyase_4"/>
    <property type="match status" value="1"/>
</dbReference>
<organism evidence="7 8">
    <name type="scientific">Cellulomonas humilata</name>
    <dbReference type="NCBI Taxonomy" id="144055"/>
    <lineage>
        <taxon>Bacteria</taxon>
        <taxon>Bacillati</taxon>
        <taxon>Actinomycetota</taxon>
        <taxon>Actinomycetes</taxon>
        <taxon>Micrococcales</taxon>
        <taxon>Cellulomonadaceae</taxon>
        <taxon>Cellulomonas</taxon>
    </lineage>
</organism>
<dbReference type="SMART" id="SM00710">
    <property type="entry name" value="PbH1"/>
    <property type="match status" value="3"/>
</dbReference>
<evidence type="ECO:0000259" key="6">
    <source>
        <dbReference type="SMART" id="SM00656"/>
    </source>
</evidence>
<dbReference type="InterPro" id="IPR000772">
    <property type="entry name" value="Ricin_B_lectin"/>
</dbReference>
<keyword evidence="8" id="KW-1185">Reference proteome</keyword>
<dbReference type="InterPro" id="IPR012334">
    <property type="entry name" value="Pectin_lyas_fold"/>
</dbReference>
<accession>A0ABU0ELA2</accession>
<dbReference type="RefSeq" id="WP_307494624.1">
    <property type="nucleotide sequence ID" value="NZ_JAUSVB010000007.1"/>
</dbReference>
<dbReference type="InterPro" id="IPR045032">
    <property type="entry name" value="PEL"/>
</dbReference>
<dbReference type="InterPro" id="IPR006626">
    <property type="entry name" value="PbH1"/>
</dbReference>
<dbReference type="PANTHER" id="PTHR31683:SF18">
    <property type="entry name" value="PECTATE LYASE 21-RELATED"/>
    <property type="match status" value="1"/>
</dbReference>
<evidence type="ECO:0000259" key="5">
    <source>
        <dbReference type="SMART" id="SM00458"/>
    </source>
</evidence>
<evidence type="ECO:0000313" key="8">
    <source>
        <dbReference type="Proteomes" id="UP001239626"/>
    </source>
</evidence>
<comment type="caution">
    <text evidence="7">The sequence shown here is derived from an EMBL/GenBank/DDBJ whole genome shotgun (WGS) entry which is preliminary data.</text>
</comment>
<keyword evidence="1 2" id="KW-0456">Lyase</keyword>
<feature type="domain" description="Ricin B lectin" evidence="5">
    <location>
        <begin position="43"/>
        <end position="180"/>
    </location>
</feature>
<dbReference type="PROSITE" id="PS51318">
    <property type="entry name" value="TAT"/>
    <property type="match status" value="1"/>
</dbReference>
<feature type="region of interest" description="Disordered" evidence="3">
    <location>
        <begin position="183"/>
        <end position="206"/>
    </location>
</feature>
<dbReference type="SUPFAM" id="SSF50370">
    <property type="entry name" value="Ricin B-like lectins"/>
    <property type="match status" value="1"/>
</dbReference>
<dbReference type="PROSITE" id="PS50231">
    <property type="entry name" value="RICIN_B_LECTIN"/>
    <property type="match status" value="1"/>
</dbReference>
<comment type="similarity">
    <text evidence="2">Belongs to the polysaccharide lyase 1 family.</text>
</comment>
<evidence type="ECO:0000313" key="7">
    <source>
        <dbReference type="EMBL" id="MDQ0375831.1"/>
    </source>
</evidence>
<dbReference type="EMBL" id="JAUSVB010000007">
    <property type="protein sequence ID" value="MDQ0375831.1"/>
    <property type="molecule type" value="Genomic_DNA"/>
</dbReference>
<proteinExistence type="inferred from homology"/>
<evidence type="ECO:0000256" key="4">
    <source>
        <dbReference type="SAM" id="SignalP"/>
    </source>
</evidence>
<keyword evidence="2" id="KW-0624">Polysaccharide degradation</keyword>
<dbReference type="InterPro" id="IPR035992">
    <property type="entry name" value="Ricin_B-like_lectins"/>
</dbReference>
<feature type="signal peptide" evidence="4">
    <location>
        <begin position="1"/>
        <end position="37"/>
    </location>
</feature>
<comment type="subcellular location">
    <subcellularLocation>
        <location evidence="2">Secreted</location>
    </subcellularLocation>
</comment>
<dbReference type="Gene3D" id="2.80.10.50">
    <property type="match status" value="3"/>
</dbReference>
<dbReference type="GO" id="GO:0016829">
    <property type="term" value="F:lyase activity"/>
    <property type="evidence" value="ECO:0007669"/>
    <property type="project" value="UniProtKB-KW"/>
</dbReference>
<dbReference type="Gene3D" id="2.160.20.10">
    <property type="entry name" value="Single-stranded right-handed beta-helix, Pectin lyase-like"/>
    <property type="match status" value="1"/>
</dbReference>
<evidence type="ECO:0000256" key="1">
    <source>
        <dbReference type="ARBA" id="ARBA00023239"/>
    </source>
</evidence>
<reference evidence="7 8" key="1">
    <citation type="submission" date="2023-07" db="EMBL/GenBank/DDBJ databases">
        <title>Sorghum-associated microbial communities from plants grown in Nebraska, USA.</title>
        <authorList>
            <person name="Schachtman D."/>
        </authorList>
    </citation>
    <scope>NUCLEOTIDE SEQUENCE [LARGE SCALE GENOMIC DNA]</scope>
    <source>
        <strain evidence="7 8">BE332</strain>
    </source>
</reference>
<dbReference type="InterPro" id="IPR011050">
    <property type="entry name" value="Pectin_lyase_fold/virulence"/>
</dbReference>
<keyword evidence="2" id="KW-0964">Secreted</keyword>
<name>A0ABU0ELA2_9CELL</name>
<evidence type="ECO:0000256" key="2">
    <source>
        <dbReference type="RuleBase" id="RU361173"/>
    </source>
</evidence>
<dbReference type="SMART" id="SM00656">
    <property type="entry name" value="Amb_all"/>
    <property type="match status" value="1"/>
</dbReference>
<dbReference type="SUPFAM" id="SSF51126">
    <property type="entry name" value="Pectin lyase-like"/>
    <property type="match status" value="1"/>
</dbReference>
<dbReference type="PANTHER" id="PTHR31683">
    <property type="entry name" value="PECTATE LYASE 18-RELATED"/>
    <property type="match status" value="1"/>
</dbReference>
<keyword evidence="2" id="KW-0119">Carbohydrate metabolism</keyword>
<dbReference type="Pfam" id="PF14200">
    <property type="entry name" value="RicinB_lectin_2"/>
    <property type="match status" value="2"/>
</dbReference>
<feature type="domain" description="Pectate lyase" evidence="6">
    <location>
        <begin position="214"/>
        <end position="418"/>
    </location>
</feature>
<gene>
    <name evidence="7" type="ORF">J2X26_004174</name>
</gene>
<feature type="chain" id="PRO_5046509956" evidence="4">
    <location>
        <begin position="38"/>
        <end position="476"/>
    </location>
</feature>